<gene>
    <name evidence="1" type="ORF">EV420DRAFT_1482087</name>
</gene>
<evidence type="ECO:0000313" key="1">
    <source>
        <dbReference type="EMBL" id="KAK0452788.1"/>
    </source>
</evidence>
<dbReference type="Proteomes" id="UP001175211">
    <property type="component" value="Unassembled WGS sequence"/>
</dbReference>
<dbReference type="GeneID" id="85353400"/>
<sequence length="196" mass="22174">MVPWHPLMILVSKRRGILVMRLIIDGHHVIPKDPDEWAKPILHIAADMTPSEMDELKAQCSTSVWAALVFASVRRTPVRTLNNISIGKIKNCDWDLVVIVYEKGTLVNCNMWGTRSVTRTRHDYPCKDNIEAAVAASPQRKQKCINDIDDIKILKEEIAALHCAVEDNTSMVLQTRAAFVKAVDLLHEYSVKFICD</sequence>
<evidence type="ECO:0000313" key="2">
    <source>
        <dbReference type="Proteomes" id="UP001175211"/>
    </source>
</evidence>
<comment type="caution">
    <text evidence="1">The sequence shown here is derived from an EMBL/GenBank/DDBJ whole genome shotgun (WGS) entry which is preliminary data.</text>
</comment>
<dbReference type="AlphaFoldDB" id="A0AA39K5U1"/>
<dbReference type="EMBL" id="JAUEPS010000030">
    <property type="protein sequence ID" value="KAK0452788.1"/>
    <property type="molecule type" value="Genomic_DNA"/>
</dbReference>
<dbReference type="RefSeq" id="XP_060328124.1">
    <property type="nucleotide sequence ID" value="XM_060469852.1"/>
</dbReference>
<proteinExistence type="predicted"/>
<reference evidence="1" key="1">
    <citation type="submission" date="2023-06" db="EMBL/GenBank/DDBJ databases">
        <authorList>
            <consortium name="Lawrence Berkeley National Laboratory"/>
            <person name="Ahrendt S."/>
            <person name="Sahu N."/>
            <person name="Indic B."/>
            <person name="Wong-Bajracharya J."/>
            <person name="Merenyi Z."/>
            <person name="Ke H.-M."/>
            <person name="Monk M."/>
            <person name="Kocsube S."/>
            <person name="Drula E."/>
            <person name="Lipzen A."/>
            <person name="Balint B."/>
            <person name="Henrissat B."/>
            <person name="Andreopoulos B."/>
            <person name="Martin F.M."/>
            <person name="Harder C.B."/>
            <person name="Rigling D."/>
            <person name="Ford K.L."/>
            <person name="Foster G.D."/>
            <person name="Pangilinan J."/>
            <person name="Papanicolaou A."/>
            <person name="Barry K."/>
            <person name="LaButti K."/>
            <person name="Viragh M."/>
            <person name="Koriabine M."/>
            <person name="Yan M."/>
            <person name="Riley R."/>
            <person name="Champramary S."/>
            <person name="Plett K.L."/>
            <person name="Tsai I.J."/>
            <person name="Slot J."/>
            <person name="Sipos G."/>
            <person name="Plett J."/>
            <person name="Nagy L.G."/>
            <person name="Grigoriev I.V."/>
        </authorList>
    </citation>
    <scope>NUCLEOTIDE SEQUENCE</scope>
    <source>
        <strain evidence="1">CCBAS 213</strain>
    </source>
</reference>
<keyword evidence="2" id="KW-1185">Reference proteome</keyword>
<organism evidence="1 2">
    <name type="scientific">Armillaria tabescens</name>
    <name type="common">Ringless honey mushroom</name>
    <name type="synonym">Agaricus tabescens</name>
    <dbReference type="NCBI Taxonomy" id="1929756"/>
    <lineage>
        <taxon>Eukaryota</taxon>
        <taxon>Fungi</taxon>
        <taxon>Dikarya</taxon>
        <taxon>Basidiomycota</taxon>
        <taxon>Agaricomycotina</taxon>
        <taxon>Agaricomycetes</taxon>
        <taxon>Agaricomycetidae</taxon>
        <taxon>Agaricales</taxon>
        <taxon>Marasmiineae</taxon>
        <taxon>Physalacriaceae</taxon>
        <taxon>Desarmillaria</taxon>
    </lineage>
</organism>
<name>A0AA39K5U1_ARMTA</name>
<protein>
    <submittedName>
        <fullName evidence="1">Uncharacterized protein</fullName>
    </submittedName>
</protein>
<accession>A0AA39K5U1</accession>